<comment type="subcellular location">
    <subcellularLocation>
        <location evidence="4">Cytoplasm</location>
    </subcellularLocation>
</comment>
<comment type="catalytic activity">
    <reaction evidence="4">
        <text>dTTP + H2O = dTMP + diphosphate + H(+)</text>
        <dbReference type="Rhea" id="RHEA:28534"/>
        <dbReference type="ChEBI" id="CHEBI:15377"/>
        <dbReference type="ChEBI" id="CHEBI:15378"/>
        <dbReference type="ChEBI" id="CHEBI:33019"/>
        <dbReference type="ChEBI" id="CHEBI:37568"/>
        <dbReference type="ChEBI" id="CHEBI:63528"/>
        <dbReference type="EC" id="3.6.1.9"/>
    </reaction>
</comment>
<comment type="function">
    <text evidence="4">Nucleoside triphosphate pyrophosphatase that hydrolyzes dTTP and UTP. May have a dual role in cell division arrest and in preventing the incorporation of modified nucleotides into cellular nucleic acids.</text>
</comment>
<dbReference type="Gene3D" id="3.90.950.10">
    <property type="match status" value="1"/>
</dbReference>
<feature type="active site" description="Proton acceptor" evidence="4">
    <location>
        <position position="78"/>
    </location>
</feature>
<dbReference type="Proteomes" id="UP000662703">
    <property type="component" value="Unassembled WGS sequence"/>
</dbReference>
<keyword evidence="4" id="KW-0963">Cytoplasm</keyword>
<dbReference type="PIRSF" id="PIRSF006305">
    <property type="entry name" value="Maf"/>
    <property type="match status" value="1"/>
</dbReference>
<evidence type="ECO:0000313" key="5">
    <source>
        <dbReference type="EMBL" id="MBF5055226.1"/>
    </source>
</evidence>
<dbReference type="EC" id="3.6.1.9" evidence="4"/>
<evidence type="ECO:0000313" key="6">
    <source>
        <dbReference type="Proteomes" id="UP000662703"/>
    </source>
</evidence>
<dbReference type="CDD" id="cd00555">
    <property type="entry name" value="Maf"/>
    <property type="match status" value="1"/>
</dbReference>
<dbReference type="NCBIfam" id="TIGR00172">
    <property type="entry name" value="maf"/>
    <property type="match status" value="1"/>
</dbReference>
<dbReference type="InterPro" id="IPR003697">
    <property type="entry name" value="Maf-like"/>
</dbReference>
<evidence type="ECO:0000256" key="4">
    <source>
        <dbReference type="HAMAP-Rule" id="MF_00528"/>
    </source>
</evidence>
<keyword evidence="6" id="KW-1185">Reference proteome</keyword>
<name>A0ABS0AM77_9GAMM</name>
<comment type="caution">
    <text evidence="5">The sequence shown here is derived from an EMBL/GenBank/DDBJ whole genome shotgun (WGS) entry which is preliminary data.</text>
</comment>
<proteinExistence type="inferred from homology"/>
<comment type="catalytic activity">
    <reaction evidence="4">
        <text>UTP + H2O = UMP + diphosphate + H(+)</text>
        <dbReference type="Rhea" id="RHEA:29395"/>
        <dbReference type="ChEBI" id="CHEBI:15377"/>
        <dbReference type="ChEBI" id="CHEBI:15378"/>
        <dbReference type="ChEBI" id="CHEBI:33019"/>
        <dbReference type="ChEBI" id="CHEBI:46398"/>
        <dbReference type="ChEBI" id="CHEBI:57865"/>
        <dbReference type="EC" id="3.6.1.9"/>
    </reaction>
</comment>
<dbReference type="InterPro" id="IPR029001">
    <property type="entry name" value="ITPase-like_fam"/>
</dbReference>
<dbReference type="SUPFAM" id="SSF52972">
    <property type="entry name" value="ITPase-like"/>
    <property type="match status" value="1"/>
</dbReference>
<dbReference type="EMBL" id="ARXX01000005">
    <property type="protein sequence ID" value="MBF5055226.1"/>
    <property type="molecule type" value="Genomic_DNA"/>
</dbReference>
<protein>
    <recommendedName>
        <fullName evidence="4">dTTP/UTP pyrophosphatase</fullName>
        <shortName evidence="4">dTTPase/UTPase</shortName>
        <ecNumber evidence="4">3.6.1.9</ecNumber>
    </recommendedName>
    <alternativeName>
        <fullName evidence="4">Nucleoside triphosphate pyrophosphatase</fullName>
    </alternativeName>
    <alternativeName>
        <fullName evidence="4">Nucleotide pyrophosphatase</fullName>
        <shortName evidence="4">Nucleotide PPase</shortName>
    </alternativeName>
</protein>
<keyword evidence="3 4" id="KW-0546">Nucleotide metabolism</keyword>
<feature type="site" description="Important for substrate specificity" evidence="4">
    <location>
        <position position="79"/>
    </location>
</feature>
<accession>A0ABS0AM77</accession>
<dbReference type="RefSeq" id="WP_194864085.1">
    <property type="nucleotide sequence ID" value="NZ_ARXX01000005.1"/>
</dbReference>
<dbReference type="PANTHER" id="PTHR43213">
    <property type="entry name" value="BIFUNCTIONAL DTTP/UTP PYROPHOSPHATASE/METHYLTRANSFERASE PROTEIN-RELATED"/>
    <property type="match status" value="1"/>
</dbReference>
<reference evidence="5 6" key="1">
    <citation type="submission" date="2012-09" db="EMBL/GenBank/DDBJ databases">
        <title>Genome Sequence of alkane-degrading Bacterium Alcanivorax sp. 521-1.</title>
        <authorList>
            <person name="Lai Q."/>
            <person name="Shao Z."/>
        </authorList>
    </citation>
    <scope>NUCLEOTIDE SEQUENCE [LARGE SCALE GENOMIC DNA]</scope>
    <source>
        <strain evidence="5 6">521-1</strain>
    </source>
</reference>
<evidence type="ECO:0000256" key="2">
    <source>
        <dbReference type="ARBA" id="ARBA00022801"/>
    </source>
</evidence>
<dbReference type="Pfam" id="PF02545">
    <property type="entry name" value="Maf"/>
    <property type="match status" value="1"/>
</dbReference>
<feature type="site" description="Important for substrate specificity" evidence="4">
    <location>
        <position position="19"/>
    </location>
</feature>
<feature type="site" description="Important for substrate specificity" evidence="4">
    <location>
        <position position="161"/>
    </location>
</feature>
<sequence>MAADEPRVPHLYLASGSPRRAELLAQIGVPFSVLRAPGIDETPAADEAPRAYVERMAREKAEAGQAGAPERAPVLGADTAVVLDDRILGKPADDRQALAILEALNGREHRVISAVCLRVGDAHRLATSETRVQWRRLSAERLRAYLATGEGRDKAGAYGIQGLGAALVASMTGSYSGVVGLPLAETVSLLEWAGVPYWQ</sequence>
<evidence type="ECO:0000256" key="1">
    <source>
        <dbReference type="ARBA" id="ARBA00001968"/>
    </source>
</evidence>
<comment type="similarity">
    <text evidence="4">Belongs to the Maf family. YhdE subfamily.</text>
</comment>
<dbReference type="HAMAP" id="MF_00528">
    <property type="entry name" value="Maf"/>
    <property type="match status" value="1"/>
</dbReference>
<gene>
    <name evidence="5" type="ORF">Y5W_00520</name>
</gene>
<comment type="cofactor">
    <cofactor evidence="1 4">
        <name>a divalent metal cation</name>
        <dbReference type="ChEBI" id="CHEBI:60240"/>
    </cofactor>
</comment>
<dbReference type="PANTHER" id="PTHR43213:SF5">
    <property type="entry name" value="BIFUNCTIONAL DTTP_UTP PYROPHOSPHATASE_METHYLTRANSFERASE PROTEIN-RELATED"/>
    <property type="match status" value="1"/>
</dbReference>
<keyword evidence="2 4" id="KW-0378">Hydrolase</keyword>
<comment type="caution">
    <text evidence="4">Lacks conserved residue(s) required for the propagation of feature annotation.</text>
</comment>
<evidence type="ECO:0000256" key="3">
    <source>
        <dbReference type="ARBA" id="ARBA00023080"/>
    </source>
</evidence>
<organism evidence="5 6">
    <name type="scientific">Alloalcanivorax profundimaris</name>
    <dbReference type="NCBI Taxonomy" id="2735259"/>
    <lineage>
        <taxon>Bacteria</taxon>
        <taxon>Pseudomonadati</taxon>
        <taxon>Pseudomonadota</taxon>
        <taxon>Gammaproteobacteria</taxon>
        <taxon>Oceanospirillales</taxon>
        <taxon>Alcanivoracaceae</taxon>
        <taxon>Alloalcanivorax</taxon>
    </lineage>
</organism>